<keyword evidence="2" id="KW-1185">Reference proteome</keyword>
<dbReference type="InterPro" id="IPR032053">
    <property type="entry name" value="Ribosomal_mS34"/>
</dbReference>
<reference evidence="1" key="1">
    <citation type="journal article" date="2023" name="Insect Mol. Biol.">
        <title>Genome sequencing provides insights into the evolution of gene families encoding plant cell wall-degrading enzymes in longhorned beetles.</title>
        <authorList>
            <person name="Shin N.R."/>
            <person name="Okamura Y."/>
            <person name="Kirsch R."/>
            <person name="Pauchet Y."/>
        </authorList>
    </citation>
    <scope>NUCLEOTIDE SEQUENCE</scope>
    <source>
        <strain evidence="1">AMC_N1</strain>
    </source>
</reference>
<dbReference type="EMBL" id="JAPWTK010000019">
    <property type="protein sequence ID" value="KAJ8958160.1"/>
    <property type="molecule type" value="Genomic_DNA"/>
</dbReference>
<comment type="caution">
    <text evidence="1">The sequence shown here is derived from an EMBL/GenBank/DDBJ whole genome shotgun (WGS) entry which is preliminary data.</text>
</comment>
<evidence type="ECO:0008006" key="3">
    <source>
        <dbReference type="Google" id="ProtNLM"/>
    </source>
</evidence>
<evidence type="ECO:0000313" key="1">
    <source>
        <dbReference type="EMBL" id="KAJ8958160.1"/>
    </source>
</evidence>
<dbReference type="PANTHER" id="PTHR28589:SF1">
    <property type="entry name" value="SMALL RIBOSOMAL SUBUNIT PROTEIN MS34"/>
    <property type="match status" value="1"/>
</dbReference>
<name>A0AAV8Z4S8_9CUCU</name>
<evidence type="ECO:0000313" key="2">
    <source>
        <dbReference type="Proteomes" id="UP001162162"/>
    </source>
</evidence>
<proteinExistence type="predicted"/>
<dbReference type="GO" id="GO:0003735">
    <property type="term" value="F:structural constituent of ribosome"/>
    <property type="evidence" value="ECO:0007669"/>
    <property type="project" value="InterPro"/>
</dbReference>
<dbReference type="Pfam" id="PF16053">
    <property type="entry name" value="MRP-S34"/>
    <property type="match status" value="1"/>
</dbReference>
<protein>
    <recommendedName>
        <fullName evidence="3">Mitochondrial ribosomal protein S34</fullName>
    </recommendedName>
</protein>
<dbReference type="Proteomes" id="UP001162162">
    <property type="component" value="Unassembled WGS sequence"/>
</dbReference>
<dbReference type="PANTHER" id="PTHR28589">
    <property type="entry name" value="28S RIBOSOMAL PROTEIN S34, MITOCHONDRIAL"/>
    <property type="match status" value="1"/>
</dbReference>
<gene>
    <name evidence="1" type="ORF">NQ318_006099</name>
</gene>
<dbReference type="GO" id="GO:0005739">
    <property type="term" value="C:mitochondrion"/>
    <property type="evidence" value="ECO:0007669"/>
    <property type="project" value="InterPro"/>
</dbReference>
<accession>A0AAV8Z4S8</accession>
<dbReference type="AlphaFoldDB" id="A0AAV8Z4S8"/>
<organism evidence="1 2">
    <name type="scientific">Aromia moschata</name>
    <dbReference type="NCBI Taxonomy" id="1265417"/>
    <lineage>
        <taxon>Eukaryota</taxon>
        <taxon>Metazoa</taxon>
        <taxon>Ecdysozoa</taxon>
        <taxon>Arthropoda</taxon>
        <taxon>Hexapoda</taxon>
        <taxon>Insecta</taxon>
        <taxon>Pterygota</taxon>
        <taxon>Neoptera</taxon>
        <taxon>Endopterygota</taxon>
        <taxon>Coleoptera</taxon>
        <taxon>Polyphaga</taxon>
        <taxon>Cucujiformia</taxon>
        <taxon>Chrysomeloidea</taxon>
        <taxon>Cerambycidae</taxon>
        <taxon>Cerambycinae</taxon>
        <taxon>Callichromatini</taxon>
        <taxon>Aromia</taxon>
    </lineage>
</organism>
<sequence length="196" mass="22692">MPYKYIGRTTDFKGKTLWEIVGNLKNFGVGRIVARNRMERYPEPCYMKILKVETLPNPEVVTLDNLRKVRVWVERTFRGKTDPQPVVIESASYKADYKLIPKDEEEDYCRIVRKLEGGILPKTIEFPPILKELILRDAGAKEGTTEEPRLELVYNRKSLRNRYRIAEDGEQPTVNFTMGLGKPVSPSLYEGIKLDQ</sequence>